<dbReference type="SUPFAM" id="SSF53756">
    <property type="entry name" value="UDP-Glycosyltransferase/glycogen phosphorylase"/>
    <property type="match status" value="1"/>
</dbReference>
<dbReference type="PANTHER" id="PTHR12526">
    <property type="entry name" value="GLYCOSYLTRANSFERASE"/>
    <property type="match status" value="1"/>
</dbReference>
<gene>
    <name evidence="4" type="ORF">EV385_4260</name>
</gene>
<dbReference type="GO" id="GO:0016757">
    <property type="term" value="F:glycosyltransferase activity"/>
    <property type="evidence" value="ECO:0007669"/>
    <property type="project" value="UniProtKB-KW"/>
</dbReference>
<dbReference type="Pfam" id="PF13692">
    <property type="entry name" value="Glyco_trans_1_4"/>
    <property type="match status" value="1"/>
</dbReference>
<dbReference type="AlphaFoldDB" id="A0A4Q7ZN02"/>
<reference evidence="4 5" key="1">
    <citation type="submission" date="2019-02" db="EMBL/GenBank/DDBJ databases">
        <title>Sequencing the genomes of 1000 actinobacteria strains.</title>
        <authorList>
            <person name="Klenk H.-P."/>
        </authorList>
    </citation>
    <scope>NUCLEOTIDE SEQUENCE [LARGE SCALE GENOMIC DNA]</scope>
    <source>
        <strain evidence="4 5">DSM 45162</strain>
    </source>
</reference>
<evidence type="ECO:0000256" key="2">
    <source>
        <dbReference type="ARBA" id="ARBA00022679"/>
    </source>
</evidence>
<dbReference type="RefSeq" id="WP_242624988.1">
    <property type="nucleotide sequence ID" value="NZ_SHKY01000001.1"/>
</dbReference>
<protein>
    <submittedName>
        <fullName evidence="4">Glycosyltransferase involved in cell wall biosynthesis</fullName>
    </submittedName>
</protein>
<dbReference type="Gene3D" id="3.40.50.2000">
    <property type="entry name" value="Glycogen Phosphorylase B"/>
    <property type="match status" value="2"/>
</dbReference>
<dbReference type="PANTHER" id="PTHR12526:SF600">
    <property type="entry name" value="GLYCOSYL TRANSFERASE GROUP 1"/>
    <property type="match status" value="1"/>
</dbReference>
<evidence type="ECO:0000259" key="3">
    <source>
        <dbReference type="Pfam" id="PF13439"/>
    </source>
</evidence>
<accession>A0A4Q7ZN02</accession>
<feature type="domain" description="Glycosyltransferase subfamily 4-like N-terminal" evidence="3">
    <location>
        <begin position="188"/>
        <end position="296"/>
    </location>
</feature>
<keyword evidence="1" id="KW-0328">Glycosyltransferase</keyword>
<comment type="caution">
    <text evidence="4">The sequence shown here is derived from an EMBL/GenBank/DDBJ whole genome shotgun (WGS) entry which is preliminary data.</text>
</comment>
<dbReference type="Pfam" id="PF13439">
    <property type="entry name" value="Glyco_transf_4"/>
    <property type="match status" value="1"/>
</dbReference>
<dbReference type="Proteomes" id="UP000292564">
    <property type="component" value="Unassembled WGS sequence"/>
</dbReference>
<name>A0A4Q7ZN02_9ACTN</name>
<keyword evidence="5" id="KW-1185">Reference proteome</keyword>
<organism evidence="4 5">
    <name type="scientific">Krasilnikovia cinnamomea</name>
    <dbReference type="NCBI Taxonomy" id="349313"/>
    <lineage>
        <taxon>Bacteria</taxon>
        <taxon>Bacillati</taxon>
        <taxon>Actinomycetota</taxon>
        <taxon>Actinomycetes</taxon>
        <taxon>Micromonosporales</taxon>
        <taxon>Micromonosporaceae</taxon>
        <taxon>Krasilnikovia</taxon>
    </lineage>
</organism>
<proteinExistence type="predicted"/>
<dbReference type="CDD" id="cd03801">
    <property type="entry name" value="GT4_PimA-like"/>
    <property type="match status" value="1"/>
</dbReference>
<keyword evidence="2 4" id="KW-0808">Transferase</keyword>
<evidence type="ECO:0000313" key="4">
    <source>
        <dbReference type="EMBL" id="RZU52402.1"/>
    </source>
</evidence>
<evidence type="ECO:0000313" key="5">
    <source>
        <dbReference type="Proteomes" id="UP000292564"/>
    </source>
</evidence>
<sequence length="531" mass="58506">MAIDDVAGAGHRGRVVMLVDNGVKGDSRVQKTARSAAEAGWDVILLGRSSNASPHTWSLGAAQVRLLPVPRTPNVGARACRRRLLRSPLAYPPTGIAECRVRQVGAWKADITIRRAVGIAEGTHSGARRALLGAETRLARIAGRWVAYRQGQLIRAQTRLADFDTPKGRLYTAFWLRLLGDRAWRMLEPRLWDFELTYGPVIDKLKPDLIHANDFAMLGVGARAKIRARAKGRSVKLVWDAHEYLAGLLPRRNDHRWLPANLSAEREYVPYADATITVSTGLAELLQQQYQLPQLPAVVLNAPAQDHVPPGDHEVPDLRARCRVGPDTPLLVYSGAAAAQRGLRVMVEALPELDGAHVAFVVSNRTSPFIATLRQRAGELGVADRVHVLSYVPHWHVVRLLSGADVGVIPIHHCANHEIALITKYFEYSHARLPIVVSDMRVMAETTRQTGNGEVFRAEDVADFTRAVRAVLADPARYRAAYDRPGLLENWTWQAQARVLDEVYERVVPRDATAAPAARTGRADAPAQSLA</sequence>
<evidence type="ECO:0000256" key="1">
    <source>
        <dbReference type="ARBA" id="ARBA00022676"/>
    </source>
</evidence>
<dbReference type="InterPro" id="IPR028098">
    <property type="entry name" value="Glyco_trans_4-like_N"/>
</dbReference>
<dbReference type="EMBL" id="SHKY01000001">
    <property type="protein sequence ID" value="RZU52402.1"/>
    <property type="molecule type" value="Genomic_DNA"/>
</dbReference>